<sequence length="74" mass="8032">MWSVGVLLGEAFEGVQTTEANWCFVRSELFGRFRVQLGDAACRGVLGRGLRYLLLELEGAFAVVQVGLGRTLAA</sequence>
<dbReference type="HOGENOM" id="CLU_2679569_0_0_11"/>
<accession>R4T998</accession>
<gene>
    <name evidence="1" type="ORF">AORI_4549</name>
</gene>
<dbReference type="EMBL" id="CP003410">
    <property type="protein sequence ID" value="AGM07133.1"/>
    <property type="molecule type" value="Genomic_DNA"/>
</dbReference>
<evidence type="ECO:0000313" key="2">
    <source>
        <dbReference type="Proteomes" id="UP000013968"/>
    </source>
</evidence>
<evidence type="ECO:0000313" key="1">
    <source>
        <dbReference type="EMBL" id="AGM07133.1"/>
    </source>
</evidence>
<organism evidence="1 2">
    <name type="scientific">Amycolatopsis keratiniphila</name>
    <dbReference type="NCBI Taxonomy" id="129921"/>
    <lineage>
        <taxon>Bacteria</taxon>
        <taxon>Bacillati</taxon>
        <taxon>Actinomycetota</taxon>
        <taxon>Actinomycetes</taxon>
        <taxon>Pseudonocardiales</taxon>
        <taxon>Pseudonocardiaceae</taxon>
        <taxon>Amycolatopsis</taxon>
        <taxon>Amycolatopsis japonica group</taxon>
    </lineage>
</organism>
<dbReference type="Proteomes" id="UP000013968">
    <property type="component" value="Chromosome"/>
</dbReference>
<dbReference type="KEGG" id="aoi:AORI_4549"/>
<name>R4T998_9PSEU</name>
<proteinExistence type="predicted"/>
<protein>
    <submittedName>
        <fullName evidence="1">Uncharacterized protein</fullName>
    </submittedName>
</protein>
<dbReference type="AlphaFoldDB" id="R4T998"/>
<keyword evidence="2" id="KW-1185">Reference proteome</keyword>
<reference evidence="1 2" key="1">
    <citation type="journal article" date="2013" name="BMC Genomics">
        <title>ContigScape: a Cytoscape plugin facilitating microbial genome gap closing.</title>
        <authorList>
            <person name="Tang B."/>
            <person name="Wang Q."/>
            <person name="Yang M."/>
            <person name="Xie F."/>
            <person name="Zhu Y."/>
            <person name="Zhuo Y."/>
            <person name="Wang S."/>
            <person name="Gao H."/>
            <person name="Ding X."/>
            <person name="Zhang L."/>
            <person name="Zhao G."/>
            <person name="Zheng H."/>
        </authorList>
    </citation>
    <scope>NUCLEOTIDE SEQUENCE [LARGE SCALE GENOMIC DNA]</scope>
    <source>
        <strain evidence="1 2">HCCB10007</strain>
    </source>
</reference>